<dbReference type="EMBL" id="BAAAVT010000003">
    <property type="protein sequence ID" value="GAA3054370.1"/>
    <property type="molecule type" value="Genomic_DNA"/>
</dbReference>
<feature type="region of interest" description="Disordered" evidence="2">
    <location>
        <begin position="1"/>
        <end position="29"/>
    </location>
</feature>
<sequence length="342" mass="37971">MWSEPQDLRHSPGKVVRCPGREDPPMPVQTPSPVPYAAETWPIAGNMLAFGPTGPSGRPWWDEPASAWADCLAQMRDLGFTHIDPTDAWLPLHRLSDARIAEFKAVLADHGLQIPSISMTRNSVVDVQHGERNLADAHRLLDLAPEFGATIVNTGFMQAFTSAQADALWFWLADGHVDDPALRPLAVERIRELGDHAQANGVELSLEMYEDTFVGTPDEAVAFLRDVDHPAVGLNPDLGNLVRLHRPVEDPDAMFEKVLPHTNFWHIKNYSRDFDPATGAHATAPLPLKHGYINYRRIIRRALELGFTGPFCCEHYGSDSIGVCAENRDYIRQVLRSALPTG</sequence>
<dbReference type="SUPFAM" id="SSF51658">
    <property type="entry name" value="Xylose isomerase-like"/>
    <property type="match status" value="1"/>
</dbReference>
<feature type="compositionally biased region" description="Basic and acidic residues" evidence="2">
    <location>
        <begin position="1"/>
        <end position="10"/>
    </location>
</feature>
<dbReference type="PANTHER" id="PTHR12110:SF41">
    <property type="entry name" value="INOSOSE DEHYDRATASE"/>
    <property type="match status" value="1"/>
</dbReference>
<dbReference type="PANTHER" id="PTHR12110">
    <property type="entry name" value="HYDROXYPYRUVATE ISOMERASE"/>
    <property type="match status" value="1"/>
</dbReference>
<dbReference type="InterPro" id="IPR013022">
    <property type="entry name" value="Xyl_isomerase-like_TIM-brl"/>
</dbReference>
<dbReference type="GO" id="GO:0016853">
    <property type="term" value="F:isomerase activity"/>
    <property type="evidence" value="ECO:0007669"/>
    <property type="project" value="UniProtKB-KW"/>
</dbReference>
<dbReference type="Pfam" id="PF01261">
    <property type="entry name" value="AP_endonuc_2"/>
    <property type="match status" value="1"/>
</dbReference>
<evidence type="ECO:0000313" key="4">
    <source>
        <dbReference type="EMBL" id="GAA3054370.1"/>
    </source>
</evidence>
<dbReference type="InterPro" id="IPR036237">
    <property type="entry name" value="Xyl_isomerase-like_sf"/>
</dbReference>
<keyword evidence="5" id="KW-1185">Reference proteome</keyword>
<name>A0ABP6LRC7_9MICC</name>
<evidence type="ECO:0000256" key="1">
    <source>
        <dbReference type="ARBA" id="ARBA00023277"/>
    </source>
</evidence>
<accession>A0ABP6LRC7</accession>
<dbReference type="Gene3D" id="3.20.20.150">
    <property type="entry name" value="Divalent-metal-dependent TIM barrel enzymes"/>
    <property type="match status" value="1"/>
</dbReference>
<evidence type="ECO:0000256" key="2">
    <source>
        <dbReference type="SAM" id="MobiDB-lite"/>
    </source>
</evidence>
<keyword evidence="1" id="KW-0119">Carbohydrate metabolism</keyword>
<evidence type="ECO:0000313" key="5">
    <source>
        <dbReference type="Proteomes" id="UP001500236"/>
    </source>
</evidence>
<organism evidence="4 5">
    <name type="scientific">Nesterenkonia aethiopica</name>
    <dbReference type="NCBI Taxonomy" id="269144"/>
    <lineage>
        <taxon>Bacteria</taxon>
        <taxon>Bacillati</taxon>
        <taxon>Actinomycetota</taxon>
        <taxon>Actinomycetes</taxon>
        <taxon>Micrococcales</taxon>
        <taxon>Micrococcaceae</taxon>
        <taxon>Nesterenkonia</taxon>
    </lineage>
</organism>
<dbReference type="Proteomes" id="UP001500236">
    <property type="component" value="Unassembled WGS sequence"/>
</dbReference>
<protein>
    <submittedName>
        <fullName evidence="4">Sugar phosphate isomerase/epimerase</fullName>
    </submittedName>
</protein>
<proteinExistence type="predicted"/>
<dbReference type="InterPro" id="IPR050312">
    <property type="entry name" value="IolE/XylAMocC-like"/>
</dbReference>
<reference evidence="5" key="1">
    <citation type="journal article" date="2019" name="Int. J. Syst. Evol. Microbiol.">
        <title>The Global Catalogue of Microorganisms (GCM) 10K type strain sequencing project: providing services to taxonomists for standard genome sequencing and annotation.</title>
        <authorList>
            <consortium name="The Broad Institute Genomics Platform"/>
            <consortium name="The Broad Institute Genome Sequencing Center for Infectious Disease"/>
            <person name="Wu L."/>
            <person name="Ma J."/>
        </authorList>
    </citation>
    <scope>NUCLEOTIDE SEQUENCE [LARGE SCALE GENOMIC DNA]</scope>
    <source>
        <strain evidence="5">JCM 14309</strain>
    </source>
</reference>
<comment type="caution">
    <text evidence="4">The sequence shown here is derived from an EMBL/GenBank/DDBJ whole genome shotgun (WGS) entry which is preliminary data.</text>
</comment>
<keyword evidence="4" id="KW-0413">Isomerase</keyword>
<evidence type="ECO:0000259" key="3">
    <source>
        <dbReference type="Pfam" id="PF01261"/>
    </source>
</evidence>
<gene>
    <name evidence="4" type="ORF">GCM10010529_05480</name>
</gene>
<feature type="domain" description="Xylose isomerase-like TIM barrel" evidence="3">
    <location>
        <begin position="73"/>
        <end position="332"/>
    </location>
</feature>